<dbReference type="Pfam" id="PF01206">
    <property type="entry name" value="TusA"/>
    <property type="match status" value="1"/>
</dbReference>
<dbReference type="Proteomes" id="UP000196125">
    <property type="component" value="Unassembled WGS sequence"/>
</dbReference>
<evidence type="ECO:0000259" key="1">
    <source>
        <dbReference type="Pfam" id="PF01206"/>
    </source>
</evidence>
<dbReference type="OrthoDB" id="6215889at2"/>
<dbReference type="Gene3D" id="3.30.110.40">
    <property type="entry name" value="TusA-like domain"/>
    <property type="match status" value="1"/>
</dbReference>
<reference evidence="3 4" key="1">
    <citation type="submission" date="2017-05" db="EMBL/GenBank/DDBJ databases">
        <authorList>
            <person name="Song R."/>
            <person name="Chenine A.L."/>
            <person name="Ruprecht R.M."/>
        </authorList>
    </citation>
    <scope>NUCLEOTIDE SEQUENCE [LARGE SCALE GENOMIC DNA]</scope>
    <source>
        <strain evidence="3 4">CECT 7927</strain>
    </source>
</reference>
<proteinExistence type="predicted"/>
<dbReference type="CDD" id="cd00291">
    <property type="entry name" value="SirA_YedF_YeeD"/>
    <property type="match status" value="1"/>
</dbReference>
<dbReference type="SUPFAM" id="SSF64307">
    <property type="entry name" value="SirA-like"/>
    <property type="match status" value="1"/>
</dbReference>
<dbReference type="AlphaFoldDB" id="A0A1Y6IS26"/>
<organism evidence="3 4">
    <name type="scientific">Vibrio mangrovi</name>
    <dbReference type="NCBI Taxonomy" id="474394"/>
    <lineage>
        <taxon>Bacteria</taxon>
        <taxon>Pseudomonadati</taxon>
        <taxon>Pseudomonadota</taxon>
        <taxon>Gammaproteobacteria</taxon>
        <taxon>Vibrionales</taxon>
        <taxon>Vibrionaceae</taxon>
        <taxon>Vibrio</taxon>
    </lineage>
</organism>
<name>A0A1Y6IS26_9VIBR</name>
<dbReference type="EMBL" id="FXXI01000002">
    <property type="protein sequence ID" value="SMS00436.1"/>
    <property type="molecule type" value="Genomic_DNA"/>
</dbReference>
<reference evidence="2 5" key="2">
    <citation type="submission" date="2023-11" db="EMBL/GenBank/DDBJ databases">
        <title>Plant-associative lifestyle of Vibrio porteresiae and its evolutionary dynamics.</title>
        <authorList>
            <person name="Rameshkumar N."/>
            <person name="Kirti K."/>
        </authorList>
    </citation>
    <scope>NUCLEOTIDE SEQUENCE [LARGE SCALE GENOMIC DNA]</scope>
    <source>
        <strain evidence="2 5">MSSRF38</strain>
    </source>
</reference>
<dbReference type="InterPro" id="IPR001455">
    <property type="entry name" value="TusA-like"/>
</dbReference>
<evidence type="ECO:0000313" key="5">
    <source>
        <dbReference type="Proteomes" id="UP001283366"/>
    </source>
</evidence>
<evidence type="ECO:0000313" key="2">
    <source>
        <dbReference type="EMBL" id="MDW6001540.1"/>
    </source>
</evidence>
<gene>
    <name evidence="2" type="ORF">SBX37_01260</name>
    <name evidence="3" type="ORF">VIM7927_01702</name>
</gene>
<evidence type="ECO:0000313" key="3">
    <source>
        <dbReference type="EMBL" id="SMS00436.1"/>
    </source>
</evidence>
<dbReference type="Proteomes" id="UP001283366">
    <property type="component" value="Unassembled WGS sequence"/>
</dbReference>
<dbReference type="RefSeq" id="WP_087480481.1">
    <property type="nucleotide sequence ID" value="NZ_AP024883.1"/>
</dbReference>
<sequence length="75" mass="8763">MEPYFLDLRDKRCPISLLMVKQYARNLLPGDSGTILISDPISMKDILKYLQAHACQCECEQLDDYFQLKMIKGRH</sequence>
<accession>A0A1Y6IS26</accession>
<protein>
    <submittedName>
        <fullName evidence="3">SirA-like protein</fullName>
    </submittedName>
    <submittedName>
        <fullName evidence="2">Sulfurtransferase TusA family protein</fullName>
    </submittedName>
</protein>
<feature type="domain" description="UPF0033" evidence="1">
    <location>
        <begin position="5"/>
        <end position="70"/>
    </location>
</feature>
<dbReference type="EMBL" id="JAWRCO010000001">
    <property type="protein sequence ID" value="MDW6001540.1"/>
    <property type="molecule type" value="Genomic_DNA"/>
</dbReference>
<keyword evidence="5" id="KW-1185">Reference proteome</keyword>
<evidence type="ECO:0000313" key="4">
    <source>
        <dbReference type="Proteomes" id="UP000196125"/>
    </source>
</evidence>
<dbReference type="InterPro" id="IPR036868">
    <property type="entry name" value="TusA-like_sf"/>
</dbReference>